<proteinExistence type="predicted"/>
<feature type="domain" description="Lipin middle" evidence="3">
    <location>
        <begin position="303"/>
        <end position="378"/>
    </location>
</feature>
<protein>
    <submittedName>
        <fullName evidence="4">Lipin, N-terminal conserved region-domain-containing protein</fullName>
    </submittedName>
</protein>
<dbReference type="InterPro" id="IPR031703">
    <property type="entry name" value="Lipin_mid"/>
</dbReference>
<evidence type="ECO:0000259" key="3">
    <source>
        <dbReference type="Pfam" id="PF16876"/>
    </source>
</evidence>
<gene>
    <name evidence="4" type="ORF">SYNPS1DRAFT_22017</name>
</gene>
<dbReference type="PANTHER" id="PTHR12181:SF12">
    <property type="entry name" value="PHOSPHATIDATE PHOSPHATASE"/>
    <property type="match status" value="1"/>
</dbReference>
<dbReference type="Proteomes" id="UP000278143">
    <property type="component" value="Unassembled WGS sequence"/>
</dbReference>
<sequence length="379" mass="42783">MNFVTRALSSVTEFYKDLNPATLSGAIDVIVLEQPNGELSCTPFHVRFGKLRLLRPQDKVVEVRVNGELTDFQMKLGDQGEAFFVVASETPVPAEYTTSPIAGPMTMEDEPDFLDLEANMGYRSDHADGERHDQYDEDDDQDGYVSAHSAQESDLEPMPAETTVHMTTPAIDDASPQRTEADEGYHNKEPKKYDWPQLTAQARRAFTTHESYQSPRQLEEQGAATSGQEGASSPATAMFDETAAAASPAAHEFQPLSDDQWHWNWGQLPERMGGDDWHGEQATVKPVQYTPHSFVVDGVQHTFELSLCDIHALNEDERHNEMLFNEHIIDYDTFQQHPALLYDHRMVVRYNGRYYSWLTAAPVIMSLLVFQRALPEETV</sequence>
<organism evidence="4 5">
    <name type="scientific">Syncephalis pseudoplumigaleata</name>
    <dbReference type="NCBI Taxonomy" id="1712513"/>
    <lineage>
        <taxon>Eukaryota</taxon>
        <taxon>Fungi</taxon>
        <taxon>Fungi incertae sedis</taxon>
        <taxon>Zoopagomycota</taxon>
        <taxon>Zoopagomycotina</taxon>
        <taxon>Zoopagomycetes</taxon>
        <taxon>Zoopagales</taxon>
        <taxon>Piptocephalidaceae</taxon>
        <taxon>Syncephalis</taxon>
    </lineage>
</organism>
<dbReference type="InterPro" id="IPR007651">
    <property type="entry name" value="Lipin_N"/>
</dbReference>
<feature type="compositionally biased region" description="Basic and acidic residues" evidence="1">
    <location>
        <begin position="123"/>
        <end position="134"/>
    </location>
</feature>
<dbReference type="AlphaFoldDB" id="A0A4P9Z1G8"/>
<feature type="region of interest" description="Disordered" evidence="1">
    <location>
        <begin position="206"/>
        <end position="233"/>
    </location>
</feature>
<keyword evidence="5" id="KW-1185">Reference proteome</keyword>
<feature type="compositionally biased region" description="Polar residues" evidence="1">
    <location>
        <begin position="223"/>
        <end position="233"/>
    </location>
</feature>
<dbReference type="Pfam" id="PF04571">
    <property type="entry name" value="Lipin_N"/>
    <property type="match status" value="1"/>
</dbReference>
<reference evidence="5" key="1">
    <citation type="journal article" date="2018" name="Nat. Microbiol.">
        <title>Leveraging single-cell genomics to expand the fungal tree of life.</title>
        <authorList>
            <person name="Ahrendt S.R."/>
            <person name="Quandt C.A."/>
            <person name="Ciobanu D."/>
            <person name="Clum A."/>
            <person name="Salamov A."/>
            <person name="Andreopoulos B."/>
            <person name="Cheng J.F."/>
            <person name="Woyke T."/>
            <person name="Pelin A."/>
            <person name="Henrissat B."/>
            <person name="Reynolds N.K."/>
            <person name="Benny G.L."/>
            <person name="Smith M.E."/>
            <person name="James T.Y."/>
            <person name="Grigoriev I.V."/>
        </authorList>
    </citation>
    <scope>NUCLEOTIDE SEQUENCE [LARGE SCALE GENOMIC DNA]</scope>
    <source>
        <strain evidence="5">Benny S71-1</strain>
    </source>
</reference>
<dbReference type="EMBL" id="KZ989499">
    <property type="protein sequence ID" value="RKP26155.1"/>
    <property type="molecule type" value="Genomic_DNA"/>
</dbReference>
<dbReference type="InterPro" id="IPR026058">
    <property type="entry name" value="LIPIN"/>
</dbReference>
<dbReference type="GO" id="GO:0008195">
    <property type="term" value="F:phosphatidate phosphatase activity"/>
    <property type="evidence" value="ECO:0007669"/>
    <property type="project" value="TreeGrafter"/>
</dbReference>
<dbReference type="PANTHER" id="PTHR12181">
    <property type="entry name" value="LIPIN"/>
    <property type="match status" value="1"/>
</dbReference>
<feature type="compositionally biased region" description="Basic and acidic residues" evidence="1">
    <location>
        <begin position="179"/>
        <end position="191"/>
    </location>
</feature>
<feature type="non-terminal residue" evidence="4">
    <location>
        <position position="379"/>
    </location>
</feature>
<dbReference type="Pfam" id="PF16876">
    <property type="entry name" value="Lipin_mid"/>
    <property type="match status" value="1"/>
</dbReference>
<evidence type="ECO:0000313" key="5">
    <source>
        <dbReference type="Proteomes" id="UP000278143"/>
    </source>
</evidence>
<feature type="region of interest" description="Disordered" evidence="1">
    <location>
        <begin position="123"/>
        <end position="191"/>
    </location>
</feature>
<evidence type="ECO:0000313" key="4">
    <source>
        <dbReference type="EMBL" id="RKP26155.1"/>
    </source>
</evidence>
<name>A0A4P9Z1G8_9FUNG</name>
<dbReference type="OrthoDB" id="4567at2759"/>
<feature type="domain" description="Lipin N-terminal" evidence="2">
    <location>
        <begin position="1"/>
        <end position="100"/>
    </location>
</feature>
<accession>A0A4P9Z1G8</accession>
<evidence type="ECO:0000259" key="2">
    <source>
        <dbReference type="Pfam" id="PF04571"/>
    </source>
</evidence>
<evidence type="ECO:0000256" key="1">
    <source>
        <dbReference type="SAM" id="MobiDB-lite"/>
    </source>
</evidence>